<keyword evidence="4" id="KW-0406">Ion transport</keyword>
<evidence type="ECO:0000313" key="14">
    <source>
        <dbReference type="EMBL" id="SEK66691.1"/>
    </source>
</evidence>
<keyword evidence="2 10" id="KW-0813">Transport</keyword>
<evidence type="ECO:0000256" key="1">
    <source>
        <dbReference type="ARBA" id="ARBA00004571"/>
    </source>
</evidence>
<evidence type="ECO:0000256" key="7">
    <source>
        <dbReference type="ARBA" id="ARBA00023077"/>
    </source>
</evidence>
<protein>
    <submittedName>
        <fullName evidence="14">Iron complex outermembrane recepter protein</fullName>
    </submittedName>
</protein>
<comment type="subcellular location">
    <subcellularLocation>
        <location evidence="1 10">Cell outer membrane</location>
        <topology evidence="1 10">Multi-pass membrane protein</topology>
    </subcellularLocation>
</comment>
<dbReference type="Gene3D" id="3.55.50.30">
    <property type="match status" value="1"/>
</dbReference>
<keyword evidence="4" id="KW-0410">Iron transport</keyword>
<dbReference type="InterPro" id="IPR039426">
    <property type="entry name" value="TonB-dep_rcpt-like"/>
</dbReference>
<evidence type="ECO:0000256" key="3">
    <source>
        <dbReference type="ARBA" id="ARBA00022452"/>
    </source>
</evidence>
<dbReference type="Pfam" id="PF07715">
    <property type="entry name" value="Plug"/>
    <property type="match status" value="1"/>
</dbReference>
<organism evidence="14 15">
    <name type="scientific">Colwellia chukchiensis</name>
    <dbReference type="NCBI Taxonomy" id="641665"/>
    <lineage>
        <taxon>Bacteria</taxon>
        <taxon>Pseudomonadati</taxon>
        <taxon>Pseudomonadota</taxon>
        <taxon>Gammaproteobacteria</taxon>
        <taxon>Alteromonadales</taxon>
        <taxon>Colwelliaceae</taxon>
        <taxon>Colwellia</taxon>
    </lineage>
</organism>
<keyword evidence="3 10" id="KW-1134">Transmembrane beta strand</keyword>
<evidence type="ECO:0000256" key="11">
    <source>
        <dbReference type="RuleBase" id="RU003357"/>
    </source>
</evidence>
<dbReference type="GO" id="GO:0009279">
    <property type="term" value="C:cell outer membrane"/>
    <property type="evidence" value="ECO:0007669"/>
    <property type="project" value="UniProtKB-SubCell"/>
</dbReference>
<dbReference type="InterPro" id="IPR037066">
    <property type="entry name" value="Plug_dom_sf"/>
</dbReference>
<dbReference type="GO" id="GO:0006826">
    <property type="term" value="P:iron ion transport"/>
    <property type="evidence" value="ECO:0007669"/>
    <property type="project" value="UniProtKB-KW"/>
</dbReference>
<dbReference type="Gene3D" id="2.40.170.20">
    <property type="entry name" value="TonB-dependent receptor, beta-barrel domain"/>
    <property type="match status" value="1"/>
</dbReference>
<dbReference type="InterPro" id="IPR011662">
    <property type="entry name" value="Secretin/TonB_short_N"/>
</dbReference>
<sequence length="957" mass="105935">MISQFSYLRRYSLILPCTLPTWRCCILLLVLLYPALKIQANELIYFDISSSSANQALINFAEQSQQTLIFSFELTKDTHSQAIQGYYTADFALKKLLRDSGLDFKKHQDGGYAIFAKKLPDKSQAKLAKKTLQANAEIEPSIEKIAIVGSRTASHSTIDLPVPVDILTFEQLARSGQSTVGDALQTLVPSFNVSTSAISDGSDVLQPATLRGLAPDQTLVLINGKRRHQASLIHINNTVGRGTAGSDLNAIPLLAIKRIEVLRDGAAAQYGSDAIAGVINIVLNDDTVSDYGEVYYGRYTKGDGTQRQAKLTKTFHLANHGFINTAISVIDQDATNRAGLDGQCLYQGCTTLTPGQYQTENSHEINANRRTFVIGKPKTQQQALVINGKYAFSHGDLYGFANYSQRDNRSATFFRTSHHQSTNPLLADGEPVLTHGYLPKIDSRITDSALNIGYAFTLANGTDIDSSYTHGVNSISYRTQDSLNASYANFLHNQQILTPAQIRASIPRSAHAYDLSLSLQTLNLDLSHDFTKISIAAGIELRRDQYRITPGEQYSYFDYDQQPVRLLYSQDGTAGIQGFPGIAPASAVNEQRDVQSGYFEVTQQTNEHLTLSSAVRLDHYDDFGTATTFKVATNWRLNKSLAFRAAYNTGFRAPAMQQLYFNNTSTQFIVTEEQELLGHKVATFRNDSTIAARLGIAQLKEETSKNLSLGAVAHLSDSFNISLDYYQIHINDRIVLSSGLTASDNALIAKMLATEQVDSAQVFLNGIDSKTQGIDLLSQWRYPLYDGTFALTLAANLTDTNVSRVFTPKASALGKLPQSQVFSMHDIAIIESWQPRSRINLNLDYQSQDWRLNIQLNRFGQYTVIDGKQQTYSAKLITDIRAEYQVAQHMRIFIGSNNLLDVYPDKNTIGNARQGSIFDSAGNTIVNSDGVFVYSRRSAPFGYSGRFVYAGIRFEFP</sequence>
<name>A0A1H7IW16_9GAMM</name>
<gene>
    <name evidence="14" type="ORF">SAMN05216262_10269</name>
</gene>
<dbReference type="SMART" id="SM00965">
    <property type="entry name" value="STN"/>
    <property type="match status" value="1"/>
</dbReference>
<evidence type="ECO:0000256" key="6">
    <source>
        <dbReference type="ARBA" id="ARBA00023004"/>
    </source>
</evidence>
<evidence type="ECO:0000256" key="4">
    <source>
        <dbReference type="ARBA" id="ARBA00022496"/>
    </source>
</evidence>
<evidence type="ECO:0000256" key="10">
    <source>
        <dbReference type="PROSITE-ProRule" id="PRU01360"/>
    </source>
</evidence>
<keyword evidence="7 11" id="KW-0798">TonB box</keyword>
<dbReference type="CDD" id="cd01347">
    <property type="entry name" value="ligand_gated_channel"/>
    <property type="match status" value="1"/>
</dbReference>
<keyword evidence="9 10" id="KW-0998">Cell outer membrane</keyword>
<keyword evidence="12" id="KW-1133">Transmembrane helix</keyword>
<dbReference type="STRING" id="641665.GCA_002104455_01864"/>
<reference evidence="15" key="1">
    <citation type="submission" date="2016-10" db="EMBL/GenBank/DDBJ databases">
        <authorList>
            <person name="Varghese N."/>
            <person name="Submissions S."/>
        </authorList>
    </citation>
    <scope>NUCLEOTIDE SEQUENCE [LARGE SCALE GENOMIC DNA]</scope>
    <source>
        <strain evidence="15">CGMCC 1.9127</strain>
    </source>
</reference>
<proteinExistence type="inferred from homology"/>
<keyword evidence="8 10" id="KW-0472">Membrane</keyword>
<dbReference type="PANTHER" id="PTHR47234">
    <property type="match status" value="1"/>
</dbReference>
<dbReference type="PANTHER" id="PTHR47234:SF3">
    <property type="entry name" value="SECRETIN_TONB SHORT N-TERMINAL DOMAIN-CONTAINING PROTEIN"/>
    <property type="match status" value="1"/>
</dbReference>
<dbReference type="Pfam" id="PF00593">
    <property type="entry name" value="TonB_dep_Rec_b-barrel"/>
    <property type="match status" value="1"/>
</dbReference>
<dbReference type="InterPro" id="IPR036942">
    <property type="entry name" value="Beta-barrel_TonB_sf"/>
</dbReference>
<evidence type="ECO:0000256" key="5">
    <source>
        <dbReference type="ARBA" id="ARBA00022692"/>
    </source>
</evidence>
<evidence type="ECO:0000259" key="13">
    <source>
        <dbReference type="SMART" id="SM00965"/>
    </source>
</evidence>
<dbReference type="InterPro" id="IPR012910">
    <property type="entry name" value="Plug_dom"/>
</dbReference>
<dbReference type="Gene3D" id="2.170.130.10">
    <property type="entry name" value="TonB-dependent receptor, plug domain"/>
    <property type="match status" value="1"/>
</dbReference>
<comment type="similarity">
    <text evidence="10 11">Belongs to the TonB-dependent receptor family.</text>
</comment>
<dbReference type="InterPro" id="IPR000531">
    <property type="entry name" value="Beta-barrel_TonB"/>
</dbReference>
<keyword evidence="15" id="KW-1185">Reference proteome</keyword>
<dbReference type="PROSITE" id="PS52016">
    <property type="entry name" value="TONB_DEPENDENT_REC_3"/>
    <property type="match status" value="1"/>
</dbReference>
<dbReference type="AlphaFoldDB" id="A0A1H7IW16"/>
<evidence type="ECO:0000256" key="12">
    <source>
        <dbReference type="SAM" id="Phobius"/>
    </source>
</evidence>
<evidence type="ECO:0000256" key="9">
    <source>
        <dbReference type="ARBA" id="ARBA00023237"/>
    </source>
</evidence>
<dbReference type="SUPFAM" id="SSF56935">
    <property type="entry name" value="Porins"/>
    <property type="match status" value="1"/>
</dbReference>
<feature type="domain" description="Secretin/TonB short N-terminal" evidence="13">
    <location>
        <begin position="66"/>
        <end position="117"/>
    </location>
</feature>
<evidence type="ECO:0000256" key="2">
    <source>
        <dbReference type="ARBA" id="ARBA00022448"/>
    </source>
</evidence>
<evidence type="ECO:0000256" key="8">
    <source>
        <dbReference type="ARBA" id="ARBA00023136"/>
    </source>
</evidence>
<keyword evidence="6" id="KW-0408">Iron</keyword>
<keyword evidence="5 10" id="KW-0812">Transmembrane</keyword>
<accession>A0A1H7IW16</accession>
<dbReference type="Proteomes" id="UP000199297">
    <property type="component" value="Unassembled WGS sequence"/>
</dbReference>
<dbReference type="EMBL" id="FOBI01000002">
    <property type="protein sequence ID" value="SEK66691.1"/>
    <property type="molecule type" value="Genomic_DNA"/>
</dbReference>
<feature type="transmembrane region" description="Helical" evidence="12">
    <location>
        <begin position="12"/>
        <end position="36"/>
    </location>
</feature>
<dbReference type="RefSeq" id="WP_092251236.1">
    <property type="nucleotide sequence ID" value="NZ_FOBI01000002.1"/>
</dbReference>
<dbReference type="OrthoDB" id="9805434at2"/>
<evidence type="ECO:0000313" key="15">
    <source>
        <dbReference type="Proteomes" id="UP000199297"/>
    </source>
</evidence>